<dbReference type="SUPFAM" id="SSF90209">
    <property type="entry name" value="Ran binding protein zinc finger-like"/>
    <property type="match status" value="1"/>
</dbReference>
<protein>
    <recommendedName>
        <fullName evidence="4">Vacuolar protein-sorting-associated protein 36</fullName>
    </recommendedName>
    <alternativeName>
        <fullName evidence="4">ESCRT-II complex subunit VPS36</fullName>
    </alternativeName>
</protein>
<organism evidence="7 8">
    <name type="scientific">Candida boidinii</name>
    <name type="common">Yeast</name>
    <dbReference type="NCBI Taxonomy" id="5477"/>
    <lineage>
        <taxon>Eukaryota</taxon>
        <taxon>Fungi</taxon>
        <taxon>Dikarya</taxon>
        <taxon>Ascomycota</taxon>
        <taxon>Saccharomycotina</taxon>
        <taxon>Pichiomycetes</taxon>
        <taxon>Pichiales</taxon>
        <taxon>Pichiaceae</taxon>
        <taxon>Ogataea</taxon>
        <taxon>Ogataea/Candida clade</taxon>
    </lineage>
</organism>
<gene>
    <name evidence="7" type="ORF">Cboi02_000536300</name>
</gene>
<dbReference type="PANTHER" id="PTHR13128">
    <property type="entry name" value="VACUOLAR PROTEIN-SORTING-ASSOCIATED PROTEIN 36"/>
    <property type="match status" value="1"/>
</dbReference>
<reference evidence="7" key="1">
    <citation type="submission" date="2023-04" db="EMBL/GenBank/DDBJ databases">
        <title>Candida boidinii NBRC 10035.</title>
        <authorList>
            <person name="Ichikawa N."/>
            <person name="Sato H."/>
            <person name="Tonouchi N."/>
        </authorList>
    </citation>
    <scope>NUCLEOTIDE SEQUENCE</scope>
    <source>
        <strain evidence="7">NBRC 10035</strain>
    </source>
</reference>
<comment type="subunit">
    <text evidence="4">Component of the endosomal sorting complex required for transport II (ESCRT-II).</text>
</comment>
<dbReference type="InterPro" id="IPR036443">
    <property type="entry name" value="Znf_RanBP2_sf"/>
</dbReference>
<feature type="compositionally biased region" description="Low complexity" evidence="5">
    <location>
        <begin position="154"/>
        <end position="186"/>
    </location>
</feature>
<keyword evidence="8" id="KW-1185">Reference proteome</keyword>
<dbReference type="InterPro" id="IPR021648">
    <property type="entry name" value="GLUE_dom"/>
</dbReference>
<dbReference type="GO" id="GO:0043130">
    <property type="term" value="F:ubiquitin binding"/>
    <property type="evidence" value="ECO:0007669"/>
    <property type="project" value="UniProtKB-UniRule"/>
</dbReference>
<dbReference type="GO" id="GO:0032266">
    <property type="term" value="F:phosphatidylinositol-3-phosphate binding"/>
    <property type="evidence" value="ECO:0007669"/>
    <property type="project" value="UniProtKB-UniRule"/>
</dbReference>
<evidence type="ECO:0000313" key="8">
    <source>
        <dbReference type="Proteomes" id="UP001165120"/>
    </source>
</evidence>
<keyword evidence="4" id="KW-0813">Transport</keyword>
<dbReference type="InterPro" id="IPR011993">
    <property type="entry name" value="PH-like_dom_sf"/>
</dbReference>
<keyword evidence="2" id="KW-0863">Zinc-finger</keyword>
<proteinExistence type="inferred from homology"/>
<dbReference type="GO" id="GO:0000814">
    <property type="term" value="C:ESCRT II complex"/>
    <property type="evidence" value="ECO:0007669"/>
    <property type="project" value="UniProtKB-UniRule"/>
</dbReference>
<dbReference type="Gene3D" id="6.10.140.260">
    <property type="match status" value="1"/>
</dbReference>
<dbReference type="EMBL" id="BSXN01002553">
    <property type="protein sequence ID" value="GME76933.1"/>
    <property type="molecule type" value="Genomic_DNA"/>
</dbReference>
<evidence type="ECO:0000313" key="7">
    <source>
        <dbReference type="EMBL" id="GME76933.1"/>
    </source>
</evidence>
<dbReference type="Pfam" id="PF11605">
    <property type="entry name" value="Vps36_ESCRT-II"/>
    <property type="match status" value="1"/>
</dbReference>
<comment type="function">
    <text evidence="4">Component of the ESCRT-II complex (endosomal sorting complex required for transport II), which is required for multivesicular body (MVB) formation and sorting of endosomal cargo proteins into MVBs.</text>
</comment>
<dbReference type="PANTHER" id="PTHR13128:SF12">
    <property type="entry name" value="VACUOLAR PROTEIN-SORTING-ASSOCIATED PROTEIN 36"/>
    <property type="match status" value="1"/>
</dbReference>
<evidence type="ECO:0000256" key="4">
    <source>
        <dbReference type="RuleBase" id="RU367095"/>
    </source>
</evidence>
<dbReference type="GO" id="GO:0008270">
    <property type="term" value="F:zinc ion binding"/>
    <property type="evidence" value="ECO:0007669"/>
    <property type="project" value="UniProtKB-KW"/>
</dbReference>
<comment type="subcellular location">
    <subcellularLocation>
        <location evidence="4">Cytoplasm</location>
    </subcellularLocation>
    <subcellularLocation>
        <location evidence="4">Endosome</location>
    </subcellularLocation>
</comment>
<feature type="domain" description="GLUE N-terminal" evidence="6">
    <location>
        <begin position="56"/>
        <end position="371"/>
    </location>
</feature>
<dbReference type="Gene3D" id="2.30.29.30">
    <property type="entry name" value="Pleckstrin-homology domain (PH domain)/Phosphotyrosine-binding domain (PTB)"/>
    <property type="match status" value="1"/>
</dbReference>
<evidence type="ECO:0000256" key="3">
    <source>
        <dbReference type="ARBA" id="ARBA00022833"/>
    </source>
</evidence>
<keyword evidence="4" id="KW-0963">Cytoplasm</keyword>
<dbReference type="GO" id="GO:0031902">
    <property type="term" value="C:late endosome membrane"/>
    <property type="evidence" value="ECO:0007669"/>
    <property type="project" value="UniProtKB-UniRule"/>
</dbReference>
<dbReference type="Pfam" id="PF16988">
    <property type="entry name" value="Vps36-NZF-N"/>
    <property type="match status" value="1"/>
</dbReference>
<sequence length="472" mass="53590">MKHKLKAYNIISIHLHQFIDIEKQSFPKIFTNLCFFFLLMSDTLKNFFKSKVWKPIELTASGRPKFNKNEVEIVIQDNIGLYQNDSKLLNHQKGRVYLTDQRIIYVHSDLKNIKNIEFPNIALDLSLIESIDLYAGFLRSNPKVIINVKSSSVTDNSPDNNNNDNNNTDNIAADNANLNTNPKNTNSGDSRKFPLTSSPSSHENINWVCPICYFLNNITAPELREFLNDTDNSVNPPSCKTCGVKASKELLENFLIKNDSIVYQESPSKDGFACPNCTFINHPSMIDCEICGTPLVSPNLPKSLMKQRTPNINNSSDNTISLKIEPFISDNDDFNKKIIKLSFRQGGSQKFYDALLPTIESLIWEKNKNETGVNKGSVMISKNNVNASSSKNLSQKYSELDNEKNKSKILMRNNFGIHGLETVNSIKSYESSRLMNDSLQDLEQLISKAKELVKLIKKLVKLQIFYQIQKVQ</sequence>
<dbReference type="InterPro" id="IPR037855">
    <property type="entry name" value="Vps36"/>
</dbReference>
<comment type="similarity">
    <text evidence="4">Belongs to the VPS36 family.</text>
</comment>
<feature type="region of interest" description="Disordered" evidence="5">
    <location>
        <begin position="151"/>
        <end position="201"/>
    </location>
</feature>
<evidence type="ECO:0000256" key="5">
    <source>
        <dbReference type="SAM" id="MobiDB-lite"/>
    </source>
</evidence>
<dbReference type="PROSITE" id="PS51495">
    <property type="entry name" value="GLUE"/>
    <property type="match status" value="1"/>
</dbReference>
<evidence type="ECO:0000256" key="2">
    <source>
        <dbReference type="ARBA" id="ARBA00022771"/>
    </source>
</evidence>
<dbReference type="Proteomes" id="UP001165120">
    <property type="component" value="Unassembled WGS sequence"/>
</dbReference>
<dbReference type="Gene3D" id="2.30.30.380">
    <property type="entry name" value="Zn-finger domain of Sec23/24"/>
    <property type="match status" value="2"/>
</dbReference>
<dbReference type="GO" id="GO:0043328">
    <property type="term" value="P:protein transport to vacuole involved in ubiquitin-dependent protein catabolic process via the multivesicular body sorting pathway"/>
    <property type="evidence" value="ECO:0007669"/>
    <property type="project" value="UniProtKB-UniRule"/>
</dbReference>
<name>A0A9W6WJY8_CANBO</name>
<dbReference type="AlphaFoldDB" id="A0A9W6WJY8"/>
<evidence type="ECO:0000256" key="1">
    <source>
        <dbReference type="ARBA" id="ARBA00022723"/>
    </source>
</evidence>
<accession>A0A9W6WJY8</accession>
<keyword evidence="1" id="KW-0479">Metal-binding</keyword>
<dbReference type="SMART" id="SM00547">
    <property type="entry name" value="ZnF_RBZ"/>
    <property type="match status" value="1"/>
</dbReference>
<keyword evidence="4" id="KW-0967">Endosome</keyword>
<dbReference type="InterPro" id="IPR031558">
    <property type="entry name" value="Vps36-NZF-N"/>
</dbReference>
<comment type="caution">
    <text evidence="7">The sequence shown here is derived from an EMBL/GenBank/DDBJ whole genome shotgun (WGS) entry which is preliminary data.</text>
</comment>
<keyword evidence="3" id="KW-0862">Zinc</keyword>
<keyword evidence="4" id="KW-0653">Protein transport</keyword>
<evidence type="ECO:0000259" key="6">
    <source>
        <dbReference type="PROSITE" id="PS51495"/>
    </source>
</evidence>
<dbReference type="InterPro" id="IPR001876">
    <property type="entry name" value="Znf_RanBP2"/>
</dbReference>
<dbReference type="SUPFAM" id="SSF50729">
    <property type="entry name" value="PH domain-like"/>
    <property type="match status" value="2"/>
</dbReference>